<evidence type="ECO:0000259" key="3">
    <source>
        <dbReference type="Pfam" id="PF05532"/>
    </source>
</evidence>
<evidence type="ECO:0000313" key="4">
    <source>
        <dbReference type="EMBL" id="EKU75627.1"/>
    </source>
</evidence>
<comment type="similarity">
    <text evidence="1">Belongs to the UPF0337 (CsbD) family.</text>
</comment>
<dbReference type="SUPFAM" id="SSF69047">
    <property type="entry name" value="Hypothetical protein YjbJ"/>
    <property type="match status" value="1"/>
</dbReference>
<feature type="transmembrane region" description="Helical" evidence="2">
    <location>
        <begin position="74"/>
        <end position="91"/>
    </location>
</feature>
<dbReference type="RefSeq" id="WP_004210589.1">
    <property type="nucleotide sequence ID" value="NZ_JH992904.1"/>
</dbReference>
<organism evidence="4 5">
    <name type="scientific">Sphingobium yanoikuyae ATCC 51230</name>
    <dbReference type="NCBI Taxonomy" id="883163"/>
    <lineage>
        <taxon>Bacteria</taxon>
        <taxon>Pseudomonadati</taxon>
        <taxon>Pseudomonadota</taxon>
        <taxon>Alphaproteobacteria</taxon>
        <taxon>Sphingomonadales</taxon>
        <taxon>Sphingomonadaceae</taxon>
        <taxon>Sphingobium</taxon>
    </lineage>
</organism>
<dbReference type="HOGENOM" id="CLU_2371352_0_0_5"/>
<feature type="domain" description="CsbD-like" evidence="3">
    <location>
        <begin position="6"/>
        <end position="53"/>
    </location>
</feature>
<dbReference type="InterPro" id="IPR036629">
    <property type="entry name" value="YjbJ_sf"/>
</dbReference>
<dbReference type="EMBL" id="AGZU01000008">
    <property type="protein sequence ID" value="EKU75627.1"/>
    <property type="molecule type" value="Genomic_DNA"/>
</dbReference>
<reference evidence="4 5" key="1">
    <citation type="submission" date="2012-09" db="EMBL/GenBank/DDBJ databases">
        <title>The Genome Sequence of Sphingobium yanoikuyae ATCC 51230.</title>
        <authorList>
            <consortium name="The Broad Institute Genome Sequencing Platform"/>
            <person name="Earl A."/>
            <person name="Ward D."/>
            <person name="Feldgarden M."/>
            <person name="Gevers D."/>
            <person name="Huys G."/>
            <person name="Walker B."/>
            <person name="Young S.K."/>
            <person name="Zeng Q."/>
            <person name="Gargeya S."/>
            <person name="Fitzgerald M."/>
            <person name="Haas B."/>
            <person name="Abouelleil A."/>
            <person name="Alvarado L."/>
            <person name="Arachchi H.M."/>
            <person name="Berlin A.M."/>
            <person name="Chapman S.B."/>
            <person name="Goldberg J."/>
            <person name="Griggs A."/>
            <person name="Gujja S."/>
            <person name="Hansen M."/>
            <person name="Howarth C."/>
            <person name="Imamovic A."/>
            <person name="Larimer J."/>
            <person name="McCowen C."/>
            <person name="Montmayeur A."/>
            <person name="Murphy C."/>
            <person name="Neiman D."/>
            <person name="Pearson M."/>
            <person name="Priest M."/>
            <person name="Roberts A."/>
            <person name="Saif S."/>
            <person name="Shea T."/>
            <person name="Sisk P."/>
            <person name="Sykes S."/>
            <person name="Wortman J."/>
            <person name="Nusbaum C."/>
            <person name="Birren B."/>
        </authorList>
    </citation>
    <scope>NUCLEOTIDE SEQUENCE [LARGE SCALE GENOMIC DNA]</scope>
    <source>
        <strain evidence="4 5">ATCC 51230</strain>
    </source>
</reference>
<comment type="caution">
    <text evidence="4">The sequence shown here is derived from an EMBL/GenBank/DDBJ whole genome shotgun (WGS) entry which is preliminary data.</text>
</comment>
<keyword evidence="5" id="KW-1185">Reference proteome</keyword>
<dbReference type="AlphaFoldDB" id="K9D9K7"/>
<dbReference type="InterPro" id="IPR008462">
    <property type="entry name" value="CsbD"/>
</dbReference>
<keyword evidence="2" id="KW-0812">Transmembrane</keyword>
<accession>K9D9K7</accession>
<gene>
    <name evidence="4" type="ORF">HMPREF9718_03155</name>
</gene>
<evidence type="ECO:0000313" key="5">
    <source>
        <dbReference type="Proteomes" id="UP000009887"/>
    </source>
</evidence>
<name>K9D9K7_SPHYA</name>
<sequence>MKEDNLAGEGRDIVGQVKEMAGNVTGDRSLQHEGLADQLSGKVQKVVVAAKDVIAADGVPLLDKARRFTRERPLASAALAGVIGLALLNTLRGKR</sequence>
<evidence type="ECO:0000256" key="2">
    <source>
        <dbReference type="SAM" id="Phobius"/>
    </source>
</evidence>
<dbReference type="Pfam" id="PF05532">
    <property type="entry name" value="CsbD"/>
    <property type="match status" value="1"/>
</dbReference>
<dbReference type="PATRIC" id="fig|883163.3.peg.3220"/>
<dbReference type="Proteomes" id="UP000009887">
    <property type="component" value="Unassembled WGS sequence"/>
</dbReference>
<keyword evidence="2" id="KW-0472">Membrane</keyword>
<dbReference type="Gene3D" id="1.10.1470.10">
    <property type="entry name" value="YjbJ"/>
    <property type="match status" value="1"/>
</dbReference>
<keyword evidence="2" id="KW-1133">Transmembrane helix</keyword>
<evidence type="ECO:0000256" key="1">
    <source>
        <dbReference type="ARBA" id="ARBA00009129"/>
    </source>
</evidence>
<proteinExistence type="inferred from homology"/>
<protein>
    <recommendedName>
        <fullName evidence="3">CsbD-like domain-containing protein</fullName>
    </recommendedName>
</protein>